<protein>
    <submittedName>
        <fullName evidence="2">Uncharacterized protein</fullName>
    </submittedName>
</protein>
<reference evidence="2 3" key="1">
    <citation type="journal article" date="2023" name="Int. J. Syst. Evol. Microbiol.">
        <title>Physiological and genomic analyses of cobalamin (vitamin B12)-auxotrophy of Lysobacter auxotrophicus sp. nov., a methionine-auxotrophic chitinolytic bacterium isolated from chitin-treated soil.</title>
        <authorList>
            <person name="Saito A."/>
            <person name="Dohra H."/>
            <person name="Hamada M."/>
            <person name="Moriuchi R."/>
            <person name="Kotsuchibashi Y."/>
            <person name="Mori K."/>
        </authorList>
    </citation>
    <scope>NUCLEOTIDE SEQUENCE [LARGE SCALE GENOMIC DNA]</scope>
    <source>
        <strain evidence="2 3">5-21a</strain>
    </source>
</reference>
<dbReference type="Proteomes" id="UP001317822">
    <property type="component" value="Chromosome"/>
</dbReference>
<feature type="compositionally biased region" description="Basic and acidic residues" evidence="1">
    <location>
        <begin position="1"/>
        <end position="12"/>
    </location>
</feature>
<accession>A0ABM8DIP1</accession>
<name>A0ABM8DIP1_9GAMM</name>
<evidence type="ECO:0000313" key="3">
    <source>
        <dbReference type="Proteomes" id="UP001317822"/>
    </source>
</evidence>
<organism evidence="2 3">
    <name type="scientific">Lysobacter auxotrophicus</name>
    <dbReference type="NCBI Taxonomy" id="2992573"/>
    <lineage>
        <taxon>Bacteria</taxon>
        <taxon>Pseudomonadati</taxon>
        <taxon>Pseudomonadota</taxon>
        <taxon>Gammaproteobacteria</taxon>
        <taxon>Lysobacterales</taxon>
        <taxon>Lysobacteraceae</taxon>
        <taxon>Lysobacter</taxon>
    </lineage>
</organism>
<dbReference type="EMBL" id="AP027041">
    <property type="protein sequence ID" value="BDU18282.1"/>
    <property type="molecule type" value="Genomic_DNA"/>
</dbReference>
<evidence type="ECO:0000256" key="1">
    <source>
        <dbReference type="SAM" id="MobiDB-lite"/>
    </source>
</evidence>
<keyword evidence="3" id="KW-1185">Reference proteome</keyword>
<feature type="compositionally biased region" description="Basic and acidic residues" evidence="1">
    <location>
        <begin position="19"/>
        <end position="31"/>
    </location>
</feature>
<sequence>MKQLTDKHKGDTRSGVGRQPERDELGRRPTELEEASSEEEGLTRVEGVPNGGMNPEVGELDADAEAERDPDAQDDQDDGGDNSLPGKMGGGLMGA</sequence>
<dbReference type="RefSeq" id="WP_281780150.1">
    <property type="nucleotide sequence ID" value="NZ_AP027041.1"/>
</dbReference>
<evidence type="ECO:0000313" key="2">
    <source>
        <dbReference type="EMBL" id="BDU18282.1"/>
    </source>
</evidence>
<gene>
    <name evidence="2" type="ORF">LA521A_34830</name>
</gene>
<feature type="region of interest" description="Disordered" evidence="1">
    <location>
        <begin position="1"/>
        <end position="95"/>
    </location>
</feature>
<proteinExistence type="predicted"/>